<evidence type="ECO:0000256" key="8">
    <source>
        <dbReference type="PIRSR" id="PIRSR602401-1"/>
    </source>
</evidence>
<dbReference type="GO" id="GO:0005506">
    <property type="term" value="F:iron ion binding"/>
    <property type="evidence" value="ECO:0007669"/>
    <property type="project" value="InterPro"/>
</dbReference>
<evidence type="ECO:0000256" key="5">
    <source>
        <dbReference type="ARBA" id="ARBA00023002"/>
    </source>
</evidence>
<evidence type="ECO:0000256" key="6">
    <source>
        <dbReference type="ARBA" id="ARBA00023004"/>
    </source>
</evidence>
<dbReference type="GO" id="GO:0020037">
    <property type="term" value="F:heme binding"/>
    <property type="evidence" value="ECO:0007669"/>
    <property type="project" value="InterPro"/>
</dbReference>
<evidence type="ECO:0000256" key="2">
    <source>
        <dbReference type="ARBA" id="ARBA00010617"/>
    </source>
</evidence>
<dbReference type="InterPro" id="IPR017972">
    <property type="entry name" value="Cyt_P450_CS"/>
</dbReference>
<dbReference type="Gene3D" id="1.10.630.10">
    <property type="entry name" value="Cytochrome P450"/>
    <property type="match status" value="1"/>
</dbReference>
<reference evidence="10 11" key="1">
    <citation type="submission" date="2018-05" db="EMBL/GenBank/DDBJ databases">
        <title>Genome sequencing and assembly of the regulated plant pathogen Lachnellula willkommii and related sister species for the development of diagnostic species identification markers.</title>
        <authorList>
            <person name="Giroux E."/>
            <person name="Bilodeau G."/>
        </authorList>
    </citation>
    <scope>NUCLEOTIDE SEQUENCE [LARGE SCALE GENOMIC DNA]</scope>
    <source>
        <strain evidence="10 11">CBS 268.59</strain>
    </source>
</reference>
<evidence type="ECO:0000256" key="9">
    <source>
        <dbReference type="RuleBase" id="RU000461"/>
    </source>
</evidence>
<comment type="cofactor">
    <cofactor evidence="1 8">
        <name>heme</name>
        <dbReference type="ChEBI" id="CHEBI:30413"/>
    </cofactor>
</comment>
<dbReference type="InterPro" id="IPR036396">
    <property type="entry name" value="Cyt_P450_sf"/>
</dbReference>
<dbReference type="GO" id="GO:0004497">
    <property type="term" value="F:monooxygenase activity"/>
    <property type="evidence" value="ECO:0007669"/>
    <property type="project" value="UniProtKB-KW"/>
</dbReference>
<organism evidence="10 11">
    <name type="scientific">Lachnellula suecica</name>
    <dbReference type="NCBI Taxonomy" id="602035"/>
    <lineage>
        <taxon>Eukaryota</taxon>
        <taxon>Fungi</taxon>
        <taxon>Dikarya</taxon>
        <taxon>Ascomycota</taxon>
        <taxon>Pezizomycotina</taxon>
        <taxon>Leotiomycetes</taxon>
        <taxon>Helotiales</taxon>
        <taxon>Lachnaceae</taxon>
        <taxon>Lachnellula</taxon>
    </lineage>
</organism>
<evidence type="ECO:0000256" key="1">
    <source>
        <dbReference type="ARBA" id="ARBA00001971"/>
    </source>
</evidence>
<dbReference type="PRINTS" id="PR00463">
    <property type="entry name" value="EP450I"/>
</dbReference>
<feature type="binding site" description="axial binding residue" evidence="8">
    <location>
        <position position="436"/>
    </location>
    <ligand>
        <name>heme</name>
        <dbReference type="ChEBI" id="CHEBI:30413"/>
    </ligand>
    <ligandPart>
        <name>Fe</name>
        <dbReference type="ChEBI" id="CHEBI:18248"/>
    </ligandPart>
</feature>
<gene>
    <name evidence="10" type="primary">aflG</name>
    <name evidence="10" type="ORF">LSUE1_G002906</name>
</gene>
<dbReference type="InterPro" id="IPR002401">
    <property type="entry name" value="Cyt_P450_E_grp-I"/>
</dbReference>
<keyword evidence="4 8" id="KW-0479">Metal-binding</keyword>
<dbReference type="AlphaFoldDB" id="A0A8T9CJE9"/>
<dbReference type="PANTHER" id="PTHR24305:SF210">
    <property type="entry name" value="CYTOCHROME P450 MONOOXYGENASE ASQL-RELATED"/>
    <property type="match status" value="1"/>
</dbReference>
<dbReference type="InterPro" id="IPR001128">
    <property type="entry name" value="Cyt_P450"/>
</dbReference>
<evidence type="ECO:0000313" key="10">
    <source>
        <dbReference type="EMBL" id="TVY82853.1"/>
    </source>
</evidence>
<evidence type="ECO:0000313" key="11">
    <source>
        <dbReference type="Proteomes" id="UP000469558"/>
    </source>
</evidence>
<name>A0A8T9CJE9_9HELO</name>
<protein>
    <submittedName>
        <fullName evidence="10">Averantin hydroxylase</fullName>
    </submittedName>
</protein>
<dbReference type="PANTHER" id="PTHR24305">
    <property type="entry name" value="CYTOCHROME P450"/>
    <property type="match status" value="1"/>
</dbReference>
<dbReference type="CDD" id="cd11058">
    <property type="entry name" value="CYP60B-like"/>
    <property type="match status" value="1"/>
</dbReference>
<comment type="caution">
    <text evidence="10">The sequence shown here is derived from an EMBL/GenBank/DDBJ whole genome shotgun (WGS) entry which is preliminary data.</text>
</comment>
<dbReference type="EMBL" id="QGMK01000266">
    <property type="protein sequence ID" value="TVY82853.1"/>
    <property type="molecule type" value="Genomic_DNA"/>
</dbReference>
<keyword evidence="5 9" id="KW-0560">Oxidoreductase</keyword>
<keyword evidence="11" id="KW-1185">Reference proteome</keyword>
<dbReference type="SUPFAM" id="SSF48264">
    <property type="entry name" value="Cytochrome P450"/>
    <property type="match status" value="1"/>
</dbReference>
<keyword evidence="6 8" id="KW-0408">Iron</keyword>
<dbReference type="OrthoDB" id="1470350at2759"/>
<sequence length="493" mass="55753">MATGLADYSVLSILAALFCGLALLVTTRALYRITIHPLSSYPGPKLWSISRLPFSYQTLCGTLPYKVAALHARYGPVVRTGPNELSYVAQEAWGDIYARKVDLIKDPHQAGPETETPGMLDADSAGHARMRRNLSHGFSDKALRGQEYIIKKYIDLLMQRLHENYKPGPVDLAKWFQFTIFDIIGDLTFGESFDCLETTSLHFWVKMIFDTLKAITFFRVVAQFIPQFRVFQSLLPKSVTDKARDHTELTRAKLMARLDSQDPRPDFLSYAQKKLHTPSGMTVKELLFTVGVVILAGSETTATLLTGVTYFLLTHPPVLSKLKEEVRQAFESEDEITMVSVNKLPYMIAILQEALRMYPPAPTSFNRITPPSGCDIAGRFVPGNTIVSVNQWSANRYPGNFTRPDEFLPERWMGGEEFVDDKRMAMQPFGVGPRNCIGQNLAHAEMRTILARLVWNFDMELAEEGLGWMKGQKIWTVFEKRPLMVNMEPVVRL</sequence>
<keyword evidence="7 9" id="KW-0503">Monooxygenase</keyword>
<evidence type="ECO:0000256" key="3">
    <source>
        <dbReference type="ARBA" id="ARBA00022617"/>
    </source>
</evidence>
<keyword evidence="3 8" id="KW-0349">Heme</keyword>
<dbReference type="GO" id="GO:0009403">
    <property type="term" value="P:toxin biosynthetic process"/>
    <property type="evidence" value="ECO:0007669"/>
    <property type="project" value="UniProtKB-ARBA"/>
</dbReference>
<dbReference type="InterPro" id="IPR050121">
    <property type="entry name" value="Cytochrome_P450_monoxygenase"/>
</dbReference>
<dbReference type="PROSITE" id="PS00086">
    <property type="entry name" value="CYTOCHROME_P450"/>
    <property type="match status" value="1"/>
</dbReference>
<dbReference type="GO" id="GO:0016705">
    <property type="term" value="F:oxidoreductase activity, acting on paired donors, with incorporation or reduction of molecular oxygen"/>
    <property type="evidence" value="ECO:0007669"/>
    <property type="project" value="InterPro"/>
</dbReference>
<accession>A0A8T9CJE9</accession>
<dbReference type="Proteomes" id="UP000469558">
    <property type="component" value="Unassembled WGS sequence"/>
</dbReference>
<evidence type="ECO:0000256" key="4">
    <source>
        <dbReference type="ARBA" id="ARBA00022723"/>
    </source>
</evidence>
<evidence type="ECO:0000256" key="7">
    <source>
        <dbReference type="ARBA" id="ARBA00023033"/>
    </source>
</evidence>
<dbReference type="FunFam" id="1.10.630.10:FF:000047">
    <property type="entry name" value="Cytochrome P450 monooxygenase"/>
    <property type="match status" value="1"/>
</dbReference>
<dbReference type="Pfam" id="PF00067">
    <property type="entry name" value="p450"/>
    <property type="match status" value="1"/>
</dbReference>
<dbReference type="PRINTS" id="PR00385">
    <property type="entry name" value="P450"/>
</dbReference>
<proteinExistence type="inferred from homology"/>
<comment type="similarity">
    <text evidence="2 9">Belongs to the cytochrome P450 family.</text>
</comment>